<comment type="caution">
    <text evidence="1">The sequence shown here is derived from an EMBL/GenBank/DDBJ whole genome shotgun (WGS) entry which is preliminary data.</text>
</comment>
<dbReference type="Proteomes" id="UP000613580">
    <property type="component" value="Unassembled WGS sequence"/>
</dbReference>
<dbReference type="AlphaFoldDB" id="A0A8H6T0F9"/>
<name>A0A8H6T0F9_MYCCL</name>
<reference evidence="1" key="1">
    <citation type="submission" date="2020-05" db="EMBL/GenBank/DDBJ databases">
        <title>Mycena genomes resolve the evolution of fungal bioluminescence.</title>
        <authorList>
            <person name="Tsai I.J."/>
        </authorList>
    </citation>
    <scope>NUCLEOTIDE SEQUENCE</scope>
    <source>
        <strain evidence="1">110903Hualien_Pintung</strain>
    </source>
</reference>
<dbReference type="EMBL" id="JACAZE010000008">
    <property type="protein sequence ID" value="KAF7308678.1"/>
    <property type="molecule type" value="Genomic_DNA"/>
</dbReference>
<evidence type="ECO:0000313" key="1">
    <source>
        <dbReference type="EMBL" id="KAF7308678.1"/>
    </source>
</evidence>
<organism evidence="1 2">
    <name type="scientific">Mycena chlorophos</name>
    <name type="common">Agaric fungus</name>
    <name type="synonym">Agaricus chlorophos</name>
    <dbReference type="NCBI Taxonomy" id="658473"/>
    <lineage>
        <taxon>Eukaryota</taxon>
        <taxon>Fungi</taxon>
        <taxon>Dikarya</taxon>
        <taxon>Basidiomycota</taxon>
        <taxon>Agaricomycotina</taxon>
        <taxon>Agaricomycetes</taxon>
        <taxon>Agaricomycetidae</taxon>
        <taxon>Agaricales</taxon>
        <taxon>Marasmiineae</taxon>
        <taxon>Mycenaceae</taxon>
        <taxon>Mycena</taxon>
    </lineage>
</organism>
<dbReference type="OrthoDB" id="311712at2759"/>
<evidence type="ECO:0000313" key="2">
    <source>
        <dbReference type="Proteomes" id="UP000613580"/>
    </source>
</evidence>
<accession>A0A8H6T0F9</accession>
<protein>
    <submittedName>
        <fullName evidence="1">WD-REPEATS-REGION domain-containing protein</fullName>
    </submittedName>
</protein>
<gene>
    <name evidence="1" type="ORF">HMN09_00717300</name>
</gene>
<proteinExistence type="predicted"/>
<keyword evidence="2" id="KW-1185">Reference proteome</keyword>
<sequence length="104" mass="11738">MKLAVSFSSAGHKRAAFATPTPQAIEETRLVVYDVPVEDSERSLPFPDEKMATFINHVYLYADVLFSWKMFDKRLELLRSISQVSVADSQHEIGSSRSSFVLVN</sequence>